<dbReference type="RefSeq" id="WP_257769604.1">
    <property type="nucleotide sequence ID" value="NZ_CP102480.1"/>
</dbReference>
<comment type="similarity">
    <text evidence="1">Belongs to the GcvT family.</text>
</comment>
<proteinExistence type="inferred from homology"/>
<dbReference type="InterPro" id="IPR036188">
    <property type="entry name" value="FAD/NAD-bd_sf"/>
</dbReference>
<accession>A0A9J7AVE3</accession>
<feature type="domain" description="Aminomethyltransferase C-terminal" evidence="5">
    <location>
        <begin position="915"/>
        <end position="1002"/>
    </location>
</feature>
<dbReference type="Pfam" id="PF07992">
    <property type="entry name" value="Pyr_redox_2"/>
    <property type="match status" value="1"/>
</dbReference>
<sequence>MMRGKEQQPFRISSGGEVERTRPLKFSFDGKSYTGYQGDTLASALLANGVRLVGRSFKYHRPRGIYSAGPEEPNALVHLRSGGRQEPNTRATQIELFAGLEAKSQNRWPNLRFDLMGVNELASRFLVAGFYYKTFMGLPGWHFYEHFIRKAAGMGAAEHIPDPDTYDNMHGHADIVVIGAGPAGLAAARQAGESGARVFLIDENDRPGGRLRAERETVDGRPAMDWADETVAALESMENVTLLTRTTAFGYYDGDTIGAVERISDHLLAPAPHTVRQRRWLIHAKKVLLATGATERPLVFDGNDRPGIMLAGAARTYANRFAVQAGKQAVIFANSDDGYRTALDLANAGIEVRGVIDPRKGGQSALKSMVTDRGIDILEGAAVVRTHGYLGLAGVDIADLDALRSGAMPEIRNIPCDLLAVGGGWSPNVHLHSHQSGKPVYDPGIAAFVPGASRMNDRSIGAARGRFGLGACLADGFEAGREAAEELGFAVGVAPGTPKTEEPAQGPFMTLWEVPALPGRKGRSFVDLQDDVAASDVELAEREGYVSVEHLKRYTTLGMGTDQGKTSNINGHALLAEARGVDIAAVGTTTFRPPYTPVAIGAFAGRERGRHAHPVRRTPMHDWHLENGAQMIEAGLWMRPQYYLQDGETASRAAMDKAITRETLAVRNAAGISDVSTLGKIDIQGTDAAEFLNRIYINGWKTLPVGKARYGVMLREDGVALDDGTTSRIGENHYFMTTTTAEAGPVMQHLELHLQVHWPDLDVKVSSVTDAWAAMAIAGPNSRAVLSALFPETDFSNDAFPFMGVRDASLGGIPARIFRISFSGEMAYEIAVPADYGRTAWERCIEAGAGHGLLPYGMEALGILRIEKGHVTVSEVDGRHTATDLGFGKMMSSKKRFVGDALATRECMADPSRPRLVGLTPVDGKTKIRAGSVLVADPKTPPPVPKLGHVSSTAYLSPNLGVPLSLGMLKNGPERIGETVWAVFPLRNEAVECRITSPVVYDEEGARLHG</sequence>
<evidence type="ECO:0000256" key="2">
    <source>
        <dbReference type="ARBA" id="ARBA00023002"/>
    </source>
</evidence>
<dbReference type="InterPro" id="IPR006277">
    <property type="entry name" value="Sarcosine_oxidase_asu"/>
</dbReference>
<evidence type="ECO:0000259" key="3">
    <source>
        <dbReference type="Pfam" id="PF01571"/>
    </source>
</evidence>
<dbReference type="InterPro" id="IPR013977">
    <property type="entry name" value="GcvT_C"/>
</dbReference>
<dbReference type="Pfam" id="PF01571">
    <property type="entry name" value="GCV_T"/>
    <property type="match status" value="1"/>
</dbReference>
<keyword evidence="8" id="KW-1185">Reference proteome</keyword>
<dbReference type="InterPro" id="IPR042204">
    <property type="entry name" value="2Fe-2S-bd_N"/>
</dbReference>
<dbReference type="AlphaFoldDB" id="A0A9J7AVE3"/>
<evidence type="ECO:0000259" key="5">
    <source>
        <dbReference type="Pfam" id="PF08669"/>
    </source>
</evidence>
<dbReference type="PANTHER" id="PTHR43757:SF2">
    <property type="entry name" value="AMINOMETHYLTRANSFERASE, MITOCHONDRIAL"/>
    <property type="match status" value="1"/>
</dbReference>
<dbReference type="Gene3D" id="3.30.1360.120">
    <property type="entry name" value="Probable tRNA modification gtpase trme, domain 1"/>
    <property type="match status" value="1"/>
</dbReference>
<dbReference type="InterPro" id="IPR023753">
    <property type="entry name" value="FAD/NAD-binding_dom"/>
</dbReference>
<organism evidence="7 8">
    <name type="scientific">Nisaea acidiphila</name>
    <dbReference type="NCBI Taxonomy" id="1862145"/>
    <lineage>
        <taxon>Bacteria</taxon>
        <taxon>Pseudomonadati</taxon>
        <taxon>Pseudomonadota</taxon>
        <taxon>Alphaproteobacteria</taxon>
        <taxon>Rhodospirillales</taxon>
        <taxon>Thalassobaculaceae</taxon>
        <taxon>Nisaea</taxon>
    </lineage>
</organism>
<protein>
    <submittedName>
        <fullName evidence="7">Sarcosine oxidase subunit alpha family protein</fullName>
    </submittedName>
</protein>
<evidence type="ECO:0000313" key="7">
    <source>
        <dbReference type="EMBL" id="UUX50433.1"/>
    </source>
</evidence>
<dbReference type="InterPro" id="IPR006222">
    <property type="entry name" value="GCVT_N"/>
</dbReference>
<evidence type="ECO:0000256" key="1">
    <source>
        <dbReference type="ARBA" id="ARBA00008609"/>
    </source>
</evidence>
<dbReference type="Pfam" id="PF08669">
    <property type="entry name" value="GCV_T_C"/>
    <property type="match status" value="1"/>
</dbReference>
<dbReference type="Pfam" id="PF13510">
    <property type="entry name" value="Fer2_4"/>
    <property type="match status" value="1"/>
</dbReference>
<evidence type="ECO:0000313" key="8">
    <source>
        <dbReference type="Proteomes" id="UP001060336"/>
    </source>
</evidence>
<feature type="domain" description="SoxA A3" evidence="6">
    <location>
        <begin position="521"/>
        <end position="605"/>
    </location>
</feature>
<dbReference type="Proteomes" id="UP001060336">
    <property type="component" value="Chromosome"/>
</dbReference>
<keyword evidence="2" id="KW-0560">Oxidoreductase</keyword>
<dbReference type="NCBIfam" id="TIGR01372">
    <property type="entry name" value="soxA"/>
    <property type="match status" value="1"/>
</dbReference>
<dbReference type="PRINTS" id="PR00368">
    <property type="entry name" value="FADPNR"/>
</dbReference>
<dbReference type="Gene3D" id="1.10.10.1100">
    <property type="entry name" value="BFD-like [2Fe-2S]-binding domain"/>
    <property type="match status" value="1"/>
</dbReference>
<dbReference type="Gene3D" id="3.50.50.60">
    <property type="entry name" value="FAD/NAD(P)-binding domain"/>
    <property type="match status" value="2"/>
</dbReference>
<dbReference type="InterPro" id="IPR028896">
    <property type="entry name" value="GcvT/YgfZ/DmdA"/>
</dbReference>
<dbReference type="SUPFAM" id="SSF101790">
    <property type="entry name" value="Aminomethyltransferase beta-barrel domain"/>
    <property type="match status" value="1"/>
</dbReference>
<dbReference type="PRINTS" id="PR00411">
    <property type="entry name" value="PNDRDTASEI"/>
</dbReference>
<name>A0A9J7AVE3_9PROT</name>
<dbReference type="InterPro" id="IPR041117">
    <property type="entry name" value="SoxA_A3"/>
</dbReference>
<dbReference type="InterPro" id="IPR029043">
    <property type="entry name" value="GcvT/YgfZ_C"/>
</dbReference>
<feature type="domain" description="FAD/NAD(P)-binding" evidence="4">
    <location>
        <begin position="174"/>
        <end position="438"/>
    </location>
</feature>
<dbReference type="EMBL" id="CP102480">
    <property type="protein sequence ID" value="UUX50433.1"/>
    <property type="molecule type" value="Genomic_DNA"/>
</dbReference>
<dbReference type="PANTHER" id="PTHR43757">
    <property type="entry name" value="AMINOMETHYLTRANSFERASE"/>
    <property type="match status" value="1"/>
</dbReference>
<feature type="domain" description="GCVT N-terminal" evidence="3">
    <location>
        <begin position="620"/>
        <end position="895"/>
    </location>
</feature>
<evidence type="ECO:0000259" key="4">
    <source>
        <dbReference type="Pfam" id="PF07992"/>
    </source>
</evidence>
<dbReference type="Gene3D" id="3.10.20.440">
    <property type="entry name" value="2Fe-2S iron-sulphur cluster binding domain, sarcosine oxidase, alpha subunit, N-terminal domain"/>
    <property type="match status" value="1"/>
</dbReference>
<dbReference type="KEGG" id="naci:NUH88_01800"/>
<reference evidence="7" key="1">
    <citation type="submission" date="2022-08" db="EMBL/GenBank/DDBJ databases">
        <title>Nisaea acidiphila sp. nov., isolated from a marine algal debris and emended description of the genus Nisaea Urios et al. 2008.</title>
        <authorList>
            <person name="Kwon K."/>
        </authorList>
    </citation>
    <scope>NUCLEOTIDE SEQUENCE</scope>
    <source>
        <strain evidence="7">MEBiC11861</strain>
    </source>
</reference>
<dbReference type="InterPro" id="IPR027266">
    <property type="entry name" value="TrmE/GcvT-like"/>
</dbReference>
<dbReference type="SUPFAM" id="SSF51905">
    <property type="entry name" value="FAD/NAD(P)-binding domain"/>
    <property type="match status" value="1"/>
</dbReference>
<gene>
    <name evidence="7" type="ORF">NUH88_01800</name>
</gene>
<dbReference type="GO" id="GO:0008115">
    <property type="term" value="F:sarcosine oxidase activity"/>
    <property type="evidence" value="ECO:0007669"/>
    <property type="project" value="InterPro"/>
</dbReference>
<dbReference type="SUPFAM" id="SSF103025">
    <property type="entry name" value="Folate-binding domain"/>
    <property type="match status" value="1"/>
</dbReference>
<dbReference type="Pfam" id="PF17806">
    <property type="entry name" value="SO_alpha_A3"/>
    <property type="match status" value="1"/>
</dbReference>
<dbReference type="InterPro" id="IPR041854">
    <property type="entry name" value="BFD-like_2Fe2S-bd_dom_sf"/>
</dbReference>
<evidence type="ECO:0000259" key="6">
    <source>
        <dbReference type="Pfam" id="PF17806"/>
    </source>
</evidence>
<dbReference type="PIRSF" id="PIRSF037980">
    <property type="entry name" value="SoxA"/>
    <property type="match status" value="1"/>
</dbReference>
<dbReference type="GO" id="GO:0046653">
    <property type="term" value="P:tetrahydrofolate metabolic process"/>
    <property type="evidence" value="ECO:0007669"/>
    <property type="project" value="InterPro"/>
</dbReference>